<dbReference type="InterPro" id="IPR027417">
    <property type="entry name" value="P-loop_NTPase"/>
</dbReference>
<proteinExistence type="predicted"/>
<dbReference type="Proteomes" id="UP000053724">
    <property type="component" value="Unassembled WGS sequence"/>
</dbReference>
<name>A0A0Q0JUP2_VIBMT</name>
<protein>
    <submittedName>
        <fullName evidence="1">Helicase</fullName>
    </submittedName>
</protein>
<dbReference type="SUPFAM" id="SSF52540">
    <property type="entry name" value="P-loop containing nucleoside triphosphate hydrolases"/>
    <property type="match status" value="1"/>
</dbReference>
<dbReference type="EMBL" id="LCUF01000001">
    <property type="protein sequence ID" value="KQA24687.1"/>
    <property type="molecule type" value="Genomic_DNA"/>
</dbReference>
<organism evidence="1 2">
    <name type="scientific">Vibrio metoecus</name>
    <dbReference type="NCBI Taxonomy" id="1481663"/>
    <lineage>
        <taxon>Bacteria</taxon>
        <taxon>Pseudomonadati</taxon>
        <taxon>Pseudomonadota</taxon>
        <taxon>Gammaproteobacteria</taxon>
        <taxon>Vibrionales</taxon>
        <taxon>Vibrionaceae</taxon>
        <taxon>Vibrio</taxon>
    </lineage>
</organism>
<dbReference type="GO" id="GO:0004386">
    <property type="term" value="F:helicase activity"/>
    <property type="evidence" value="ECO:0007669"/>
    <property type="project" value="UniProtKB-KW"/>
</dbReference>
<gene>
    <name evidence="1" type="ORF">AAY55_01165</name>
</gene>
<accession>A0A0Q0JUP2</accession>
<comment type="caution">
    <text evidence="1">The sequence shown here is derived from an EMBL/GenBank/DDBJ whole genome shotgun (WGS) entry which is preliminary data.</text>
</comment>
<dbReference type="AlphaFoldDB" id="A0A0Q0JUP2"/>
<evidence type="ECO:0000313" key="1">
    <source>
        <dbReference type="EMBL" id="KQA24687.1"/>
    </source>
</evidence>
<keyword evidence="1" id="KW-0067">ATP-binding</keyword>
<evidence type="ECO:0000313" key="2">
    <source>
        <dbReference type="Proteomes" id="UP000053724"/>
    </source>
</evidence>
<sequence length="133" mass="15138">MLHTEFKHFGLYPSHTRNTQRSANELTGDANVMQRLACLSERAQWILYTAQCQRPNIQLLHAHQIDSCKVIHLKPSKVCSEAEIIAKAIACRTASAIVASSAIDLMTQQQLKHYAQQHHCEQFFIKQAPYSLH</sequence>
<reference evidence="1 2" key="1">
    <citation type="journal article" date="2015" name="Genome Biol. Evol.">
        <title>The Dynamics of Genetic Interactions between Vibrio metoecus and Vibrio cholerae, Two Close Relatives Co-Occurring in the Environment.</title>
        <authorList>
            <person name="Orata F.D."/>
            <person name="Kirchberger P.C."/>
            <person name="Meheust R."/>
            <person name="Barlow E.J."/>
            <person name="Tarr C.L."/>
            <person name="Boucher Y."/>
        </authorList>
    </citation>
    <scope>NUCLEOTIDE SEQUENCE [LARGE SCALE GENOMIC DNA]</scope>
    <source>
        <strain evidence="1 2">08-2459</strain>
    </source>
</reference>
<dbReference type="PATRIC" id="fig|1481663.8.peg.343"/>
<keyword evidence="1" id="KW-0547">Nucleotide-binding</keyword>
<dbReference type="Gene3D" id="3.40.50.300">
    <property type="entry name" value="P-loop containing nucleotide triphosphate hydrolases"/>
    <property type="match status" value="1"/>
</dbReference>
<keyword evidence="1" id="KW-0347">Helicase</keyword>
<keyword evidence="1" id="KW-0378">Hydrolase</keyword>